<keyword evidence="3" id="KW-0812">Transmembrane</keyword>
<accession>A0ABC9B8X1</accession>
<proteinExistence type="predicted"/>
<keyword evidence="6" id="KW-1185">Reference proteome</keyword>
<dbReference type="SMART" id="SM00184">
    <property type="entry name" value="RING"/>
    <property type="match status" value="1"/>
</dbReference>
<dbReference type="SUPFAM" id="SSF57850">
    <property type="entry name" value="RING/U-box"/>
    <property type="match status" value="1"/>
</dbReference>
<dbReference type="Proteomes" id="UP001497457">
    <property type="component" value="Chromosome 24b"/>
</dbReference>
<sequence>MASNYYNQNSNQQPHRSGILPLPLIKVAAGVVVGLAAIALLAKLLHLCLRSLKDAGRRRVPPPRMRDGGGGGDSSTRRQPPAPAAVAVEMVRSVGPLVCTYRRADGWREASCAVCLAELADGEAVRVLPACMHYFHAECVGEWLRAHHTCPLCRAPLDPTTAAA</sequence>
<dbReference type="InterPro" id="IPR013083">
    <property type="entry name" value="Znf_RING/FYVE/PHD"/>
</dbReference>
<reference evidence="5" key="1">
    <citation type="submission" date="2024-10" db="EMBL/GenBank/DDBJ databases">
        <authorList>
            <person name="Ryan C."/>
        </authorList>
    </citation>
    <scope>NUCLEOTIDE SEQUENCE [LARGE SCALE GENOMIC DNA]</scope>
</reference>
<name>A0ABC9B8X1_9POAL</name>
<evidence type="ECO:0000256" key="3">
    <source>
        <dbReference type="SAM" id="Phobius"/>
    </source>
</evidence>
<protein>
    <recommendedName>
        <fullName evidence="4">RING-type domain-containing protein</fullName>
    </recommendedName>
</protein>
<dbReference type="PROSITE" id="PS50089">
    <property type="entry name" value="ZF_RING_2"/>
    <property type="match status" value="1"/>
</dbReference>
<feature type="region of interest" description="Disordered" evidence="2">
    <location>
        <begin position="58"/>
        <end position="82"/>
    </location>
</feature>
<keyword evidence="1" id="KW-0479">Metal-binding</keyword>
<evidence type="ECO:0000313" key="5">
    <source>
        <dbReference type="EMBL" id="CAL4992939.1"/>
    </source>
</evidence>
<evidence type="ECO:0000313" key="6">
    <source>
        <dbReference type="Proteomes" id="UP001497457"/>
    </source>
</evidence>
<evidence type="ECO:0000259" key="4">
    <source>
        <dbReference type="PROSITE" id="PS50089"/>
    </source>
</evidence>
<dbReference type="Gene3D" id="3.30.40.10">
    <property type="entry name" value="Zinc/RING finger domain, C3HC4 (zinc finger)"/>
    <property type="match status" value="1"/>
</dbReference>
<gene>
    <name evidence="5" type="ORF">URODEC1_LOCUS61342</name>
</gene>
<keyword evidence="1" id="KW-0862">Zinc</keyword>
<dbReference type="FunFam" id="3.30.40.10:FF:000654">
    <property type="entry name" value="RING-H2 finger protein ATL33"/>
    <property type="match status" value="1"/>
</dbReference>
<dbReference type="Pfam" id="PF13639">
    <property type="entry name" value="zf-RING_2"/>
    <property type="match status" value="1"/>
</dbReference>
<feature type="domain" description="RING-type" evidence="4">
    <location>
        <begin position="112"/>
        <end position="154"/>
    </location>
</feature>
<dbReference type="GO" id="GO:0008270">
    <property type="term" value="F:zinc ion binding"/>
    <property type="evidence" value="ECO:0007669"/>
    <property type="project" value="UniProtKB-KW"/>
</dbReference>
<evidence type="ECO:0000256" key="2">
    <source>
        <dbReference type="SAM" id="MobiDB-lite"/>
    </source>
</evidence>
<dbReference type="InterPro" id="IPR001841">
    <property type="entry name" value="Znf_RING"/>
</dbReference>
<feature type="transmembrane region" description="Helical" evidence="3">
    <location>
        <begin position="27"/>
        <end position="49"/>
    </location>
</feature>
<dbReference type="CDD" id="cd16461">
    <property type="entry name" value="RING-H2_EL5-like"/>
    <property type="match status" value="1"/>
</dbReference>
<dbReference type="PANTHER" id="PTHR45676">
    <property type="entry name" value="RING-H2 FINGER PROTEIN ATL51-RELATED"/>
    <property type="match status" value="1"/>
</dbReference>
<dbReference type="PANTHER" id="PTHR45676:SF120">
    <property type="entry name" value="RING-TYPE E3 UBIQUITIN TRANSFERASE"/>
    <property type="match status" value="1"/>
</dbReference>
<keyword evidence="3" id="KW-0472">Membrane</keyword>
<dbReference type="AlphaFoldDB" id="A0ABC9B8X1"/>
<organism evidence="5 6">
    <name type="scientific">Urochloa decumbens</name>
    <dbReference type="NCBI Taxonomy" id="240449"/>
    <lineage>
        <taxon>Eukaryota</taxon>
        <taxon>Viridiplantae</taxon>
        <taxon>Streptophyta</taxon>
        <taxon>Embryophyta</taxon>
        <taxon>Tracheophyta</taxon>
        <taxon>Spermatophyta</taxon>
        <taxon>Magnoliopsida</taxon>
        <taxon>Liliopsida</taxon>
        <taxon>Poales</taxon>
        <taxon>Poaceae</taxon>
        <taxon>PACMAD clade</taxon>
        <taxon>Panicoideae</taxon>
        <taxon>Panicodae</taxon>
        <taxon>Paniceae</taxon>
        <taxon>Melinidinae</taxon>
        <taxon>Urochloa</taxon>
    </lineage>
</organism>
<evidence type="ECO:0000256" key="1">
    <source>
        <dbReference type="PROSITE-ProRule" id="PRU00175"/>
    </source>
</evidence>
<keyword evidence="1" id="KW-0863">Zinc-finger</keyword>
<dbReference type="EMBL" id="OZ075134">
    <property type="protein sequence ID" value="CAL4992939.1"/>
    <property type="molecule type" value="Genomic_DNA"/>
</dbReference>
<keyword evidence="3" id="KW-1133">Transmembrane helix</keyword>